<organism evidence="2 3">
    <name type="scientific">Stachybotrys chartarum (strain CBS 109288 / IBT 7711)</name>
    <name type="common">Toxic black mold</name>
    <name type="synonym">Stilbospora chartarum</name>
    <dbReference type="NCBI Taxonomy" id="1280523"/>
    <lineage>
        <taxon>Eukaryota</taxon>
        <taxon>Fungi</taxon>
        <taxon>Dikarya</taxon>
        <taxon>Ascomycota</taxon>
        <taxon>Pezizomycotina</taxon>
        <taxon>Sordariomycetes</taxon>
        <taxon>Hypocreomycetidae</taxon>
        <taxon>Hypocreales</taxon>
        <taxon>Stachybotryaceae</taxon>
        <taxon>Stachybotrys</taxon>
    </lineage>
</organism>
<dbReference type="GO" id="GO:0005634">
    <property type="term" value="C:nucleus"/>
    <property type="evidence" value="ECO:0007669"/>
    <property type="project" value="TreeGrafter"/>
</dbReference>
<dbReference type="InterPro" id="IPR011009">
    <property type="entry name" value="Kinase-like_dom_sf"/>
</dbReference>
<dbReference type="SUPFAM" id="SSF56112">
    <property type="entry name" value="Protein kinase-like (PK-like)"/>
    <property type="match status" value="1"/>
</dbReference>
<evidence type="ECO:0000313" key="2">
    <source>
        <dbReference type="EMBL" id="KEY65305.1"/>
    </source>
</evidence>
<reference evidence="2 3" key="1">
    <citation type="journal article" date="2014" name="BMC Genomics">
        <title>Comparative genome sequencing reveals chemotype-specific gene clusters in the toxigenic black mold Stachybotrys.</title>
        <authorList>
            <person name="Semeiks J."/>
            <person name="Borek D."/>
            <person name="Otwinowski Z."/>
            <person name="Grishin N.V."/>
        </authorList>
    </citation>
    <scope>NUCLEOTIDE SEQUENCE [LARGE SCALE GENOMIC DNA]</scope>
    <source>
        <strain evidence="3">CBS 109288 / IBT 7711</strain>
    </source>
</reference>
<dbReference type="Pfam" id="PF21762">
    <property type="entry name" value="DEDDh_C"/>
    <property type="match status" value="1"/>
</dbReference>
<dbReference type="Gene3D" id="1.10.510.10">
    <property type="entry name" value="Transferase(Phosphotransferase) domain 1"/>
    <property type="match status" value="1"/>
</dbReference>
<dbReference type="PANTHER" id="PTHR24345">
    <property type="entry name" value="SERINE/THREONINE-PROTEIN KINASE PLK"/>
    <property type="match status" value="1"/>
</dbReference>
<dbReference type="Proteomes" id="UP000028045">
    <property type="component" value="Unassembled WGS sequence"/>
</dbReference>
<dbReference type="InterPro" id="IPR000719">
    <property type="entry name" value="Prot_kinase_dom"/>
</dbReference>
<dbReference type="CDD" id="cd00180">
    <property type="entry name" value="PKc"/>
    <property type="match status" value="1"/>
</dbReference>
<dbReference type="OrthoDB" id="10252171at2759"/>
<dbReference type="GO" id="GO:0004672">
    <property type="term" value="F:protein kinase activity"/>
    <property type="evidence" value="ECO:0007669"/>
    <property type="project" value="InterPro"/>
</dbReference>
<evidence type="ECO:0000259" key="1">
    <source>
        <dbReference type="PROSITE" id="PS50011"/>
    </source>
</evidence>
<feature type="domain" description="Protein kinase" evidence="1">
    <location>
        <begin position="361"/>
        <end position="632"/>
    </location>
</feature>
<dbReference type="Pfam" id="PF00069">
    <property type="entry name" value="Pkinase"/>
    <property type="match status" value="1"/>
</dbReference>
<dbReference type="PANTHER" id="PTHR24345:SF87">
    <property type="entry name" value="TBC1 DOMAIN CONTAINING KINASE"/>
    <property type="match status" value="1"/>
</dbReference>
<dbReference type="GO" id="GO:0005524">
    <property type="term" value="F:ATP binding"/>
    <property type="evidence" value="ECO:0007669"/>
    <property type="project" value="InterPro"/>
</dbReference>
<dbReference type="EMBL" id="KL648706">
    <property type="protein sequence ID" value="KEY65305.1"/>
    <property type="molecule type" value="Genomic_DNA"/>
</dbReference>
<dbReference type="InterPro" id="IPR048519">
    <property type="entry name" value="Gfd2/YDR514C-like_C"/>
</dbReference>
<keyword evidence="3" id="KW-1185">Reference proteome</keyword>
<proteinExistence type="predicted"/>
<gene>
    <name evidence="2" type="ORF">S7711_01821</name>
</gene>
<dbReference type="InterPro" id="IPR015943">
    <property type="entry name" value="WD40/YVTN_repeat-like_dom_sf"/>
</dbReference>
<protein>
    <recommendedName>
        <fullName evidence="1">Protein kinase domain-containing protein</fullName>
    </recommendedName>
</protein>
<evidence type="ECO:0000313" key="3">
    <source>
        <dbReference type="Proteomes" id="UP000028045"/>
    </source>
</evidence>
<sequence>MAKTASTSLLRAKHKADLVMTPIHATPSHMGRSSSPSLTLGSVFGYSNDTQSNSLPRVQGSRMLDVRFLSIYVTDIESKNDGTVQKAHVGVSVIDTQLLHDWTVQRRKTPTHNIASYHFVVGELNQPYAKIPGAFLFGKPEFLSTNQLQRRIGALFLPGKTVVVSHGSEAQVLKGFGIYLESLSIHVLNVIETAERSLRTPYGLTLGSLMTHLDIPHARLHVAGNGAQFMPRALLLLAVVDAKELPGHYDLGFRAIASGSACFCYCLNALAPSLPPFIAPSLPSPHYFLSSSFHLTILLPRKTEDKLEQSRNTLKMSSGIFQPPESILVPPALLTRNDPDQRKVVIHTIERWSEPTVEERWRVGKVLGSGKRGTIVTQKCIEGPSMNKIRVVKQLPKPWQNKNADSELRRKLSILRQFSQPEYKNCFVKFQGWYELDSNIYFVMEYMNDSNLNQYLRNVGPLFEQDAKYIARRVLKAIKFMHESGIAHGDIHPANILVRSNLRHAWWVRLSNFGLGHHYTSSLDSRPDNTAFMPPEYYRFGPSHTLPALEVAKASDIWGIGQTLHVSLTRELIFKADLWRLEAYGCEEVPFPDHILTGHGISKASIEFLSELMAATPVHRLSVTEALAHDWCTTPSPWIIQRSLGPPLVADAIPSFYINWPEEDMSVSIDEGTITLEDTEAREIIATWRDEVEYLAAATSPCGVFLIVLTSCAHLLQFEFRSLKLIIKRQMLRRRSSFCVGLIAFSPDGRNIAVTLGEHIFIVSAHTGIISDRRCEFTYRSTIRSMAFRDLGYIVCATGTALFTTQLCGTPGGLCFVITNKLKYLAPGTSTVVSEDGTRAAHCTRDYLYLAYDGRNFWSHKTWARAGTILSARFSPDGDTLMILYYDSVATIYLTASDEEHTYETFWCGHGGFMEVNVIDSGRHRRTLTLGRINESRSDLIEVERGLLE</sequence>
<dbReference type="Gene3D" id="2.130.10.10">
    <property type="entry name" value="YVTN repeat-like/Quinoprotein amine dehydrogenase"/>
    <property type="match status" value="1"/>
</dbReference>
<dbReference type="HOGENOM" id="CLU_013541_0_0_1"/>
<dbReference type="AlphaFoldDB" id="A0A084AJ26"/>
<accession>A0A084AJ26</accession>
<name>A0A084AJ26_STACB</name>
<dbReference type="InterPro" id="IPR036322">
    <property type="entry name" value="WD40_repeat_dom_sf"/>
</dbReference>
<dbReference type="PROSITE" id="PS50011">
    <property type="entry name" value="PROTEIN_KINASE_DOM"/>
    <property type="match status" value="1"/>
</dbReference>
<dbReference type="SUPFAM" id="SSF50978">
    <property type="entry name" value="WD40 repeat-like"/>
    <property type="match status" value="1"/>
</dbReference>